<dbReference type="EMBL" id="KB102349">
    <property type="protein sequence ID" value="ELK35418.1"/>
    <property type="molecule type" value="Genomic_DNA"/>
</dbReference>
<protein>
    <submittedName>
        <fullName evidence="2">Uncharacterized protein</fullName>
    </submittedName>
</protein>
<keyword evidence="3" id="KW-1185">Reference proteome</keyword>
<accession>L5MCE5</accession>
<evidence type="ECO:0000313" key="3">
    <source>
        <dbReference type="Proteomes" id="UP000010556"/>
    </source>
</evidence>
<dbReference type="Proteomes" id="UP000010556">
    <property type="component" value="Unassembled WGS sequence"/>
</dbReference>
<proteinExistence type="predicted"/>
<evidence type="ECO:0000256" key="1">
    <source>
        <dbReference type="SAM" id="MobiDB-lite"/>
    </source>
</evidence>
<evidence type="ECO:0000313" key="2">
    <source>
        <dbReference type="EMBL" id="ELK35418.1"/>
    </source>
</evidence>
<reference evidence="3" key="1">
    <citation type="journal article" date="2013" name="Science">
        <title>Comparative analysis of bat genomes provides insight into the evolution of flight and immunity.</title>
        <authorList>
            <person name="Zhang G."/>
            <person name="Cowled C."/>
            <person name="Shi Z."/>
            <person name="Huang Z."/>
            <person name="Bishop-Lilly K.A."/>
            <person name="Fang X."/>
            <person name="Wynne J.W."/>
            <person name="Xiong Z."/>
            <person name="Baker M.L."/>
            <person name="Zhao W."/>
            <person name="Tachedjian M."/>
            <person name="Zhu Y."/>
            <person name="Zhou P."/>
            <person name="Jiang X."/>
            <person name="Ng J."/>
            <person name="Yang L."/>
            <person name="Wu L."/>
            <person name="Xiao J."/>
            <person name="Feng Y."/>
            <person name="Chen Y."/>
            <person name="Sun X."/>
            <person name="Zhang Y."/>
            <person name="Marsh G.A."/>
            <person name="Crameri G."/>
            <person name="Broder C.C."/>
            <person name="Frey K.G."/>
            <person name="Wang L.F."/>
            <person name="Wang J."/>
        </authorList>
    </citation>
    <scope>NUCLEOTIDE SEQUENCE [LARGE SCALE GENOMIC DNA]</scope>
</reference>
<dbReference type="AlphaFoldDB" id="L5MCE5"/>
<feature type="region of interest" description="Disordered" evidence="1">
    <location>
        <begin position="1"/>
        <end position="30"/>
    </location>
</feature>
<gene>
    <name evidence="2" type="ORF">MDA_GLEAN10007322</name>
</gene>
<sequence length="142" mass="15271">MLRPGPLHQAVLTTSPHGDSGAVTQAEGGMRGPEAQVLPTAQRRPLSRIGKGAWFPRHRQRKGQSMQQLQQPGPGSLPALCTCHPHDPDTGLRCVSQRPRSQTAWVHTASLSLQSALGLAPCLSLPTSEEGWLLIQEHLSIA</sequence>
<organism evidence="2 3">
    <name type="scientific">Myotis davidii</name>
    <name type="common">David's myotis</name>
    <dbReference type="NCBI Taxonomy" id="225400"/>
    <lineage>
        <taxon>Eukaryota</taxon>
        <taxon>Metazoa</taxon>
        <taxon>Chordata</taxon>
        <taxon>Craniata</taxon>
        <taxon>Vertebrata</taxon>
        <taxon>Euteleostomi</taxon>
        <taxon>Mammalia</taxon>
        <taxon>Eutheria</taxon>
        <taxon>Laurasiatheria</taxon>
        <taxon>Chiroptera</taxon>
        <taxon>Yangochiroptera</taxon>
        <taxon>Vespertilionidae</taxon>
        <taxon>Myotis</taxon>
    </lineage>
</organism>
<name>L5MCE5_MYODS</name>